<evidence type="ECO:0000256" key="1">
    <source>
        <dbReference type="ARBA" id="ARBA00006227"/>
    </source>
</evidence>
<dbReference type="Gene3D" id="3.90.1180.10">
    <property type="entry name" value="Ribosomal protein L13"/>
    <property type="match status" value="1"/>
</dbReference>
<gene>
    <name evidence="4" type="ORF">L798_04747</name>
</gene>
<dbReference type="STRING" id="136037.A0A067RAN4"/>
<dbReference type="eggNOG" id="KOG3203">
    <property type="taxonomic scope" value="Eukaryota"/>
</dbReference>
<dbReference type="AlphaFoldDB" id="A0A067RAN4"/>
<dbReference type="PIRSF" id="PIRSF002181">
    <property type="entry name" value="Ribosomal_L13"/>
    <property type="match status" value="1"/>
</dbReference>
<dbReference type="FunFam" id="3.90.1180.10:FF:000005">
    <property type="entry name" value="39S ribosomal protein L13, mitochondrial"/>
    <property type="match status" value="1"/>
</dbReference>
<accession>A0A067RAN4</accession>
<dbReference type="InterPro" id="IPR005822">
    <property type="entry name" value="Ribosomal_uL13"/>
</dbReference>
<dbReference type="PANTHER" id="PTHR11545">
    <property type="entry name" value="RIBOSOMAL PROTEIN L13"/>
    <property type="match status" value="1"/>
</dbReference>
<dbReference type="GO" id="GO:0017148">
    <property type="term" value="P:negative regulation of translation"/>
    <property type="evidence" value="ECO:0007669"/>
    <property type="project" value="TreeGrafter"/>
</dbReference>
<dbReference type="CDD" id="cd00392">
    <property type="entry name" value="Ribosomal_L13"/>
    <property type="match status" value="1"/>
</dbReference>
<dbReference type="FunCoup" id="A0A067RAN4">
    <property type="interactions" value="1203"/>
</dbReference>
<dbReference type="GO" id="GO:0003729">
    <property type="term" value="F:mRNA binding"/>
    <property type="evidence" value="ECO:0007669"/>
    <property type="project" value="TreeGrafter"/>
</dbReference>
<dbReference type="Proteomes" id="UP000027135">
    <property type="component" value="Unassembled WGS sequence"/>
</dbReference>
<dbReference type="HAMAP" id="MF_01366">
    <property type="entry name" value="Ribosomal_uL13"/>
    <property type="match status" value="1"/>
</dbReference>
<dbReference type="GO" id="GO:0003735">
    <property type="term" value="F:structural constituent of ribosome"/>
    <property type="evidence" value="ECO:0007669"/>
    <property type="project" value="InterPro"/>
</dbReference>
<sequence>MTAYKRVQQWNTFARVWHLYDATWQNPFESAQRIMKYLKGLHKPIYHPLNDCGDHVVVINSGEIALLGDEWRKRVYFHHTGYPGGATWTLAWELHDKDPTMIMKKAVYNVMDGNLQRRYTMQRLHIYPDDDVPEKIKQNITNQIRQLRPVPKRLDRYAPEEVQRFPKVMDWPKNYILR</sequence>
<keyword evidence="5" id="KW-1185">Reference proteome</keyword>
<dbReference type="InParanoid" id="A0A067RAN4"/>
<dbReference type="NCBIfam" id="TIGR01066">
    <property type="entry name" value="rplM_bact"/>
    <property type="match status" value="1"/>
</dbReference>
<dbReference type="OrthoDB" id="274622at2759"/>
<dbReference type="EMBL" id="KK852632">
    <property type="protein sequence ID" value="KDR19814.1"/>
    <property type="molecule type" value="Genomic_DNA"/>
</dbReference>
<proteinExistence type="inferred from homology"/>
<comment type="similarity">
    <text evidence="1">Belongs to the universal ribosomal protein uL13 family.</text>
</comment>
<dbReference type="SUPFAM" id="SSF52161">
    <property type="entry name" value="Ribosomal protein L13"/>
    <property type="match status" value="1"/>
</dbReference>
<dbReference type="InterPro" id="IPR036899">
    <property type="entry name" value="Ribosomal_uL13_sf"/>
</dbReference>
<dbReference type="Pfam" id="PF00572">
    <property type="entry name" value="Ribosomal_L13"/>
    <property type="match status" value="1"/>
</dbReference>
<dbReference type="GO" id="GO:0005762">
    <property type="term" value="C:mitochondrial large ribosomal subunit"/>
    <property type="evidence" value="ECO:0007669"/>
    <property type="project" value="TreeGrafter"/>
</dbReference>
<dbReference type="GO" id="GO:0006412">
    <property type="term" value="P:translation"/>
    <property type="evidence" value="ECO:0007669"/>
    <property type="project" value="InterPro"/>
</dbReference>
<keyword evidence="3" id="KW-0687">Ribonucleoprotein</keyword>
<dbReference type="OMA" id="HKPIYTP"/>
<keyword evidence="2 4" id="KW-0689">Ribosomal protein</keyword>
<reference evidence="4 5" key="1">
    <citation type="journal article" date="2014" name="Nat. Commun.">
        <title>Molecular traces of alternative social organization in a termite genome.</title>
        <authorList>
            <person name="Terrapon N."/>
            <person name="Li C."/>
            <person name="Robertson H.M."/>
            <person name="Ji L."/>
            <person name="Meng X."/>
            <person name="Booth W."/>
            <person name="Chen Z."/>
            <person name="Childers C.P."/>
            <person name="Glastad K.M."/>
            <person name="Gokhale K."/>
            <person name="Gowin J."/>
            <person name="Gronenberg W."/>
            <person name="Hermansen R.A."/>
            <person name="Hu H."/>
            <person name="Hunt B.G."/>
            <person name="Huylmans A.K."/>
            <person name="Khalil S.M."/>
            <person name="Mitchell R.D."/>
            <person name="Munoz-Torres M.C."/>
            <person name="Mustard J.A."/>
            <person name="Pan H."/>
            <person name="Reese J.T."/>
            <person name="Scharf M.E."/>
            <person name="Sun F."/>
            <person name="Vogel H."/>
            <person name="Xiao J."/>
            <person name="Yang W."/>
            <person name="Yang Z."/>
            <person name="Yang Z."/>
            <person name="Zhou J."/>
            <person name="Zhu J."/>
            <person name="Brent C.S."/>
            <person name="Elsik C.G."/>
            <person name="Goodisman M.A."/>
            <person name="Liberles D.A."/>
            <person name="Roe R.M."/>
            <person name="Vargo E.L."/>
            <person name="Vilcinskas A."/>
            <person name="Wang J."/>
            <person name="Bornberg-Bauer E."/>
            <person name="Korb J."/>
            <person name="Zhang G."/>
            <person name="Liebig J."/>
        </authorList>
    </citation>
    <scope>NUCLEOTIDE SEQUENCE [LARGE SCALE GENOMIC DNA]</scope>
    <source>
        <tissue evidence="4">Whole organism</tissue>
    </source>
</reference>
<evidence type="ECO:0000256" key="2">
    <source>
        <dbReference type="ARBA" id="ARBA00022980"/>
    </source>
</evidence>
<evidence type="ECO:0000313" key="4">
    <source>
        <dbReference type="EMBL" id="KDR19814.1"/>
    </source>
</evidence>
<evidence type="ECO:0000256" key="3">
    <source>
        <dbReference type="ARBA" id="ARBA00023274"/>
    </source>
</evidence>
<protein>
    <submittedName>
        <fullName evidence="4">39S ribosomal protein L13, mitochondrial</fullName>
    </submittedName>
</protein>
<dbReference type="PANTHER" id="PTHR11545:SF2">
    <property type="entry name" value="LARGE RIBOSOMAL SUBUNIT PROTEIN UL13M"/>
    <property type="match status" value="1"/>
</dbReference>
<organism evidence="4 5">
    <name type="scientific">Zootermopsis nevadensis</name>
    <name type="common">Dampwood termite</name>
    <dbReference type="NCBI Taxonomy" id="136037"/>
    <lineage>
        <taxon>Eukaryota</taxon>
        <taxon>Metazoa</taxon>
        <taxon>Ecdysozoa</taxon>
        <taxon>Arthropoda</taxon>
        <taxon>Hexapoda</taxon>
        <taxon>Insecta</taxon>
        <taxon>Pterygota</taxon>
        <taxon>Neoptera</taxon>
        <taxon>Polyneoptera</taxon>
        <taxon>Dictyoptera</taxon>
        <taxon>Blattodea</taxon>
        <taxon>Blattoidea</taxon>
        <taxon>Termitoidae</taxon>
        <taxon>Termopsidae</taxon>
        <taxon>Zootermopsis</taxon>
    </lineage>
</organism>
<evidence type="ECO:0000313" key="5">
    <source>
        <dbReference type="Proteomes" id="UP000027135"/>
    </source>
</evidence>
<name>A0A067RAN4_ZOONE</name>
<dbReference type="InterPro" id="IPR005823">
    <property type="entry name" value="Ribosomal_uL13_bac-type"/>
</dbReference>